<dbReference type="EMBL" id="BK057794">
    <property type="protein sequence ID" value="DAE92110.1"/>
    <property type="molecule type" value="Genomic_DNA"/>
</dbReference>
<name>A0A8S5RRM7_9CAUD</name>
<protein>
    <submittedName>
        <fullName evidence="1">Recombination enhancement, RecA-dependent nuclease</fullName>
    </submittedName>
</protein>
<proteinExistence type="predicted"/>
<sequence length="122" mass="14292">MSVLSENGDKMQGVVTEYKEICAICGRTTEAEHHLIFGTSDRNLAERDGIKIPICNNCHNMGQRSCRIHDNPMAEKLSKISGQLAWEKEWILNELIQDKNQRKKIKREAREKFRERYRQSFL</sequence>
<organism evidence="1">
    <name type="scientific">Myoviridae sp. ct5xZ3</name>
    <dbReference type="NCBI Taxonomy" id="2827601"/>
    <lineage>
        <taxon>Viruses</taxon>
        <taxon>Duplodnaviria</taxon>
        <taxon>Heunggongvirae</taxon>
        <taxon>Uroviricota</taxon>
        <taxon>Caudoviricetes</taxon>
    </lineage>
</organism>
<accession>A0A8S5RRM7</accession>
<reference evidence="1" key="1">
    <citation type="journal article" date="2021" name="Proc. Natl. Acad. Sci. U.S.A.">
        <title>A Catalog of Tens of Thousands of Viruses from Human Metagenomes Reveals Hidden Associations with Chronic Diseases.</title>
        <authorList>
            <person name="Tisza M.J."/>
            <person name="Buck C.B."/>
        </authorList>
    </citation>
    <scope>NUCLEOTIDE SEQUENCE</scope>
    <source>
        <strain evidence="1">Ct5xZ3</strain>
    </source>
</reference>
<evidence type="ECO:0000313" key="1">
    <source>
        <dbReference type="EMBL" id="DAE92110.1"/>
    </source>
</evidence>